<proteinExistence type="inferred from homology"/>
<gene>
    <name evidence="9" type="ORF">H9629_05575</name>
</gene>
<evidence type="ECO:0000313" key="10">
    <source>
        <dbReference type="Proteomes" id="UP000621930"/>
    </source>
</evidence>
<keyword evidence="5 7" id="KW-1133">Transmembrane helix</keyword>
<comment type="caution">
    <text evidence="9">The sequence shown here is derived from an EMBL/GenBank/DDBJ whole genome shotgun (WGS) entry which is preliminary data.</text>
</comment>
<dbReference type="InterPro" id="IPR005115">
    <property type="entry name" value="Gly_transporter"/>
</dbReference>
<evidence type="ECO:0000256" key="4">
    <source>
        <dbReference type="ARBA" id="ARBA00022692"/>
    </source>
</evidence>
<feature type="transmembrane region" description="Helical" evidence="7">
    <location>
        <begin position="68"/>
        <end position="85"/>
    </location>
</feature>
<keyword evidence="3" id="KW-1003">Cell membrane</keyword>
<feature type="transmembrane region" description="Helical" evidence="7">
    <location>
        <begin position="117"/>
        <end position="138"/>
    </location>
</feature>
<feature type="transmembrane region" description="Helical" evidence="7">
    <location>
        <begin position="150"/>
        <end position="170"/>
    </location>
</feature>
<reference evidence="9 10" key="1">
    <citation type="submission" date="2020-08" db="EMBL/GenBank/DDBJ databases">
        <title>A Genomic Blueprint of the Chicken Gut Microbiome.</title>
        <authorList>
            <person name="Gilroy R."/>
            <person name="Ravi A."/>
            <person name="Getino M."/>
            <person name="Pursley I."/>
            <person name="Horton D.L."/>
            <person name="Alikhan N.-F."/>
            <person name="Baker D."/>
            <person name="Gharbi K."/>
            <person name="Hall N."/>
            <person name="Watson M."/>
            <person name="Adriaenssens E.M."/>
            <person name="Foster-Nyarko E."/>
            <person name="Jarju S."/>
            <person name="Secka A."/>
            <person name="Antonio M."/>
            <person name="Oren A."/>
            <person name="Chaudhuri R."/>
            <person name="La Ragione R.M."/>
            <person name="Hildebrand F."/>
            <person name="Pallen M.J."/>
        </authorList>
    </citation>
    <scope>NUCLEOTIDE SEQUENCE [LARGE SCALE GENOMIC DNA]</scope>
    <source>
        <strain evidence="9 10">Sa1BUA6</strain>
    </source>
</reference>
<keyword evidence="6 7" id="KW-0472">Membrane</keyword>
<evidence type="ECO:0000256" key="5">
    <source>
        <dbReference type="ARBA" id="ARBA00022989"/>
    </source>
</evidence>
<feature type="domain" description="Glycine transporter" evidence="8">
    <location>
        <begin position="7"/>
        <end position="81"/>
    </location>
</feature>
<dbReference type="Proteomes" id="UP000621930">
    <property type="component" value="Unassembled WGS sequence"/>
</dbReference>
<sequence length="205" mass="21884">MDILLHYIDLAGTFVFALSGAMLGIQKKYDIFGIFSLTAITAIGGGVLRDLCLSATPPSGLINEEYFIAIFLAFLLSILFQNIVYSLDKASLLFDALGLGFFAASGANKTYAHTGSVQLSIIMGCISAVGGGCLRDILCRRTPIIFTKEIYASAAMIGAAIEVLGSSGVISSAYSIWIAIITCTLIRLFSLYYGLNLPTIKLKPK</sequence>
<evidence type="ECO:0000256" key="2">
    <source>
        <dbReference type="ARBA" id="ARBA00008193"/>
    </source>
</evidence>
<dbReference type="EMBL" id="JACSPT010000005">
    <property type="protein sequence ID" value="MBD8008813.1"/>
    <property type="molecule type" value="Genomic_DNA"/>
</dbReference>
<evidence type="ECO:0000313" key="9">
    <source>
        <dbReference type="EMBL" id="MBD8008813.1"/>
    </source>
</evidence>
<dbReference type="PANTHER" id="PTHR30506">
    <property type="entry name" value="INNER MEMBRANE PROTEIN"/>
    <property type="match status" value="1"/>
</dbReference>
<accession>A0ABR8VVM3</accession>
<evidence type="ECO:0000256" key="3">
    <source>
        <dbReference type="ARBA" id="ARBA00022475"/>
    </source>
</evidence>
<evidence type="ECO:0000256" key="1">
    <source>
        <dbReference type="ARBA" id="ARBA00004651"/>
    </source>
</evidence>
<comment type="similarity">
    <text evidence="2">Belongs to the UPF0126 family.</text>
</comment>
<dbReference type="RefSeq" id="WP_191730676.1">
    <property type="nucleotide sequence ID" value="NZ_JACSPT010000005.1"/>
</dbReference>
<protein>
    <submittedName>
        <fullName evidence="9">Trimeric intracellular cation channel family protein</fullName>
    </submittedName>
</protein>
<keyword evidence="10" id="KW-1185">Reference proteome</keyword>
<feature type="transmembrane region" description="Helical" evidence="7">
    <location>
        <begin position="31"/>
        <end position="48"/>
    </location>
</feature>
<evidence type="ECO:0000256" key="6">
    <source>
        <dbReference type="ARBA" id="ARBA00023136"/>
    </source>
</evidence>
<feature type="transmembrane region" description="Helical" evidence="7">
    <location>
        <begin position="176"/>
        <end position="195"/>
    </location>
</feature>
<comment type="subcellular location">
    <subcellularLocation>
        <location evidence="1">Cell membrane</location>
        <topology evidence="1">Multi-pass membrane protein</topology>
    </subcellularLocation>
</comment>
<evidence type="ECO:0000259" key="8">
    <source>
        <dbReference type="Pfam" id="PF03458"/>
    </source>
</evidence>
<feature type="transmembrane region" description="Helical" evidence="7">
    <location>
        <begin position="6"/>
        <end position="24"/>
    </location>
</feature>
<feature type="domain" description="Glycine transporter" evidence="8">
    <location>
        <begin position="93"/>
        <end position="163"/>
    </location>
</feature>
<keyword evidence="4 7" id="KW-0812">Transmembrane</keyword>
<dbReference type="Pfam" id="PF03458">
    <property type="entry name" value="Gly_transporter"/>
    <property type="match status" value="2"/>
</dbReference>
<organism evidence="9 10">
    <name type="scientific">Acinetobacter pecorum</name>
    <dbReference type="NCBI Taxonomy" id="2762215"/>
    <lineage>
        <taxon>Bacteria</taxon>
        <taxon>Pseudomonadati</taxon>
        <taxon>Pseudomonadota</taxon>
        <taxon>Gammaproteobacteria</taxon>
        <taxon>Moraxellales</taxon>
        <taxon>Moraxellaceae</taxon>
        <taxon>Acinetobacter</taxon>
    </lineage>
</organism>
<dbReference type="PANTHER" id="PTHR30506:SF3">
    <property type="entry name" value="UPF0126 INNER MEMBRANE PROTEIN YADS-RELATED"/>
    <property type="match status" value="1"/>
</dbReference>
<name>A0ABR8VVM3_9GAMM</name>
<evidence type="ECO:0000256" key="7">
    <source>
        <dbReference type="SAM" id="Phobius"/>
    </source>
</evidence>